<keyword evidence="2" id="KW-0812">Transmembrane</keyword>
<dbReference type="EMBL" id="BMRE01000040">
    <property type="protein sequence ID" value="GGU65752.1"/>
    <property type="molecule type" value="Genomic_DNA"/>
</dbReference>
<reference evidence="4" key="1">
    <citation type="journal article" date="2019" name="Int. J. Syst. Evol. Microbiol.">
        <title>The Global Catalogue of Microorganisms (GCM) 10K type strain sequencing project: providing services to taxonomists for standard genome sequencing and annotation.</title>
        <authorList>
            <consortium name="The Broad Institute Genomics Platform"/>
            <consortium name="The Broad Institute Genome Sequencing Center for Infectious Disease"/>
            <person name="Wu L."/>
            <person name="Ma J."/>
        </authorList>
    </citation>
    <scope>NUCLEOTIDE SEQUENCE [LARGE SCALE GENOMIC DNA]</scope>
    <source>
        <strain evidence="4">JCM 3296</strain>
    </source>
</reference>
<sequence length="169" mass="17601">MVALHGAASEASASGDGRVCAAAWCPKERPGWRTPAPRGDEPPTSTYPTTWTKPSTSTYTKPSTTTSTKTTTSTTTTSSTKTTTSTTSSTSTTTPPVSTTTTTTTTTTTPPTTKPPTTTKPVAKPPRHQDNRLANTGASLGWLLSLGVLLAVAGVLLLLFDRARHGHRS</sequence>
<proteinExistence type="predicted"/>
<dbReference type="Proteomes" id="UP000649573">
    <property type="component" value="Unassembled WGS sequence"/>
</dbReference>
<feature type="compositionally biased region" description="Low complexity" evidence="1">
    <location>
        <begin position="42"/>
        <end position="121"/>
    </location>
</feature>
<feature type="transmembrane region" description="Helical" evidence="2">
    <location>
        <begin position="140"/>
        <end position="160"/>
    </location>
</feature>
<evidence type="ECO:0000256" key="1">
    <source>
        <dbReference type="SAM" id="MobiDB-lite"/>
    </source>
</evidence>
<comment type="caution">
    <text evidence="3">The sequence shown here is derived from an EMBL/GenBank/DDBJ whole genome shotgun (WGS) entry which is preliminary data.</text>
</comment>
<evidence type="ECO:0008006" key="5">
    <source>
        <dbReference type="Google" id="ProtNLM"/>
    </source>
</evidence>
<name>A0ABQ2V2X0_9PSEU</name>
<evidence type="ECO:0000313" key="3">
    <source>
        <dbReference type="EMBL" id="GGU65752.1"/>
    </source>
</evidence>
<gene>
    <name evidence="3" type="ORF">GCM10010178_67070</name>
</gene>
<accession>A0ABQ2V2X0</accession>
<organism evidence="3 4">
    <name type="scientific">Lentzea flava</name>
    <dbReference type="NCBI Taxonomy" id="103732"/>
    <lineage>
        <taxon>Bacteria</taxon>
        <taxon>Bacillati</taxon>
        <taxon>Actinomycetota</taxon>
        <taxon>Actinomycetes</taxon>
        <taxon>Pseudonocardiales</taxon>
        <taxon>Pseudonocardiaceae</taxon>
        <taxon>Lentzea</taxon>
    </lineage>
</organism>
<keyword evidence="2" id="KW-0472">Membrane</keyword>
<feature type="region of interest" description="Disordered" evidence="1">
    <location>
        <begin position="28"/>
        <end position="132"/>
    </location>
</feature>
<keyword evidence="2" id="KW-1133">Transmembrane helix</keyword>
<keyword evidence="4" id="KW-1185">Reference proteome</keyword>
<evidence type="ECO:0000256" key="2">
    <source>
        <dbReference type="SAM" id="Phobius"/>
    </source>
</evidence>
<protein>
    <recommendedName>
        <fullName evidence="5">LPXTG-motif cell wall anchor domain-containing protein</fullName>
    </recommendedName>
</protein>
<evidence type="ECO:0000313" key="4">
    <source>
        <dbReference type="Proteomes" id="UP000649573"/>
    </source>
</evidence>